<comment type="caution">
    <text evidence="1">The sequence shown here is derived from an EMBL/GenBank/DDBJ whole genome shotgun (WGS) entry which is preliminary data.</text>
</comment>
<proteinExistence type="predicted"/>
<reference evidence="1" key="1">
    <citation type="submission" date="2019-08" db="EMBL/GenBank/DDBJ databases">
        <authorList>
            <person name="Kucharzyk K."/>
            <person name="Murdoch R.W."/>
            <person name="Higgins S."/>
            <person name="Loffler F."/>
        </authorList>
    </citation>
    <scope>NUCLEOTIDE SEQUENCE</scope>
</reference>
<evidence type="ECO:0000313" key="1">
    <source>
        <dbReference type="EMBL" id="MPN18668.1"/>
    </source>
</evidence>
<accession>A0A645FVW8</accession>
<dbReference type="AlphaFoldDB" id="A0A645FVW8"/>
<gene>
    <name evidence="1" type="ORF">SDC9_166031</name>
</gene>
<dbReference type="EMBL" id="VSSQ01066050">
    <property type="protein sequence ID" value="MPN18668.1"/>
    <property type="molecule type" value="Genomic_DNA"/>
</dbReference>
<name>A0A645FVW8_9ZZZZ</name>
<protein>
    <submittedName>
        <fullName evidence="1">Uncharacterized protein</fullName>
    </submittedName>
</protein>
<organism evidence="1">
    <name type="scientific">bioreactor metagenome</name>
    <dbReference type="NCBI Taxonomy" id="1076179"/>
    <lineage>
        <taxon>unclassified sequences</taxon>
        <taxon>metagenomes</taxon>
        <taxon>ecological metagenomes</taxon>
    </lineage>
</organism>
<sequence length="229" mass="26722">MVRLQGIDDRQFGTGGFERNDVRIHVIDILYDLLEFAVAHMRMHLRLRSHATVAKAECRNRPIKVLARPFFSADRQLLLQSRFIDLDDFDARFLQIENLFADRQTDLESHLPQRNVLTRERPIQDCHRTSEHPFDRFVGKTLRIFRIEHGDRVFASDVPENDRRLDASCSVGLYPSFFGKHVSSQVFAEEFNHVVALGFAVDQHIQPQFLLQIDAFFDEAFDVFIVFGF</sequence>